<dbReference type="GO" id="GO:0071949">
    <property type="term" value="F:FAD binding"/>
    <property type="evidence" value="ECO:0007669"/>
    <property type="project" value="InterPro"/>
</dbReference>
<dbReference type="EC" id="1.4.3.3" evidence="6"/>
<dbReference type="GO" id="GO:0003884">
    <property type="term" value="F:D-amino-acid oxidase activity"/>
    <property type="evidence" value="ECO:0007669"/>
    <property type="project" value="UniProtKB-EC"/>
</dbReference>
<comment type="similarity">
    <text evidence="2">Belongs to the DAMOX/DASOX family.</text>
</comment>
<feature type="signal peptide" evidence="9">
    <location>
        <begin position="1"/>
        <end position="27"/>
    </location>
</feature>
<evidence type="ECO:0000256" key="6">
    <source>
        <dbReference type="ARBA" id="ARBA00039101"/>
    </source>
</evidence>
<dbReference type="GO" id="GO:0005737">
    <property type="term" value="C:cytoplasm"/>
    <property type="evidence" value="ECO:0007669"/>
    <property type="project" value="TreeGrafter"/>
</dbReference>
<proteinExistence type="inferred from homology"/>
<comment type="caution">
    <text evidence="11">The sequence shown here is derived from an EMBL/GenBank/DDBJ whole genome shotgun (WGS) entry which is preliminary data.</text>
</comment>
<feature type="domain" description="FAD dependent oxidoreductase" evidence="10">
    <location>
        <begin position="115"/>
        <end position="371"/>
    </location>
</feature>
<dbReference type="InterPro" id="IPR006076">
    <property type="entry name" value="FAD-dep_OxRdtase"/>
</dbReference>
<evidence type="ECO:0000256" key="4">
    <source>
        <dbReference type="ARBA" id="ARBA00022827"/>
    </source>
</evidence>
<sequence>PPARPDRRRFLAGAVGAALATALPACATRGPQPQHDGRLPRLRLARPDIDAARVIRQVAGLRPHRAAGFRVEAERIGDTLVIHDYGHGGCGVTLSWGTARLALAHALAQPERTAAVIGCGAVGLATARLLQDHGFAVTIYARELPPYTTSNIAGAQWGASDLVDPEYRTPAFAAELARAARMAHLDFQLLPGASYGVSWKPLYMFSRGSEFDLGWDWATTPELFMARRHAPGEHPFGDRTCFELQTMLIEPNVYLAAMIDAFRGAGGRIERREFRDLAQLQALPERLAMNCTGLGARALFGDTTMQPVKGQLVVLAPQPEIDYCEIGMGGYMFPRSDGILLGGSHERGNWDVTPDPAVSARILAAHRRIFADRPGWLA</sequence>
<name>A0AAP2G003_9GAMM</name>
<keyword evidence="9" id="KW-0732">Signal</keyword>
<keyword evidence="4" id="KW-0274">FAD</keyword>
<evidence type="ECO:0000256" key="8">
    <source>
        <dbReference type="ARBA" id="ARBA00049547"/>
    </source>
</evidence>
<keyword evidence="5" id="KW-0560">Oxidoreductase</keyword>
<evidence type="ECO:0000256" key="7">
    <source>
        <dbReference type="ARBA" id="ARBA00039751"/>
    </source>
</evidence>
<dbReference type="PANTHER" id="PTHR11530">
    <property type="entry name" value="D-AMINO ACID OXIDASE"/>
    <property type="match status" value="1"/>
</dbReference>
<evidence type="ECO:0000256" key="2">
    <source>
        <dbReference type="ARBA" id="ARBA00006730"/>
    </source>
</evidence>
<evidence type="ECO:0000313" key="11">
    <source>
        <dbReference type="EMBL" id="MBS7458744.1"/>
    </source>
</evidence>
<reference evidence="11 12" key="1">
    <citation type="journal article" date="2021" name="Microbiol. Resour. Announc.">
        <title>Draft Genome Sequence of Coralloluteibacterium stylophorae LMG 29479T.</title>
        <authorList>
            <person name="Karlyshev A.V."/>
            <person name="Kudryashova E.B."/>
            <person name="Ariskina E.V."/>
            <person name="Conroy A.P."/>
            <person name="Abidueva E.Y."/>
        </authorList>
    </citation>
    <scope>NUCLEOTIDE SEQUENCE [LARGE SCALE GENOMIC DNA]</scope>
    <source>
        <strain evidence="11 12">LMG 29479</strain>
    </source>
</reference>
<feature type="chain" id="PRO_5042919657" description="D-amino-acid oxidase" evidence="9">
    <location>
        <begin position="28"/>
        <end position="378"/>
    </location>
</feature>
<keyword evidence="12" id="KW-1185">Reference proteome</keyword>
<dbReference type="AlphaFoldDB" id="A0AAP2G003"/>
<dbReference type="EMBL" id="JAGQFT020000014">
    <property type="protein sequence ID" value="MBS7458744.1"/>
    <property type="molecule type" value="Genomic_DNA"/>
</dbReference>
<dbReference type="Gene3D" id="3.40.50.720">
    <property type="entry name" value="NAD(P)-binding Rossmann-like Domain"/>
    <property type="match status" value="2"/>
</dbReference>
<keyword evidence="3" id="KW-0285">Flavoprotein</keyword>
<comment type="catalytic activity">
    <reaction evidence="8">
        <text>a D-alpha-amino acid + O2 + H2O = a 2-oxocarboxylate + H2O2 + NH4(+)</text>
        <dbReference type="Rhea" id="RHEA:21816"/>
        <dbReference type="ChEBI" id="CHEBI:15377"/>
        <dbReference type="ChEBI" id="CHEBI:15379"/>
        <dbReference type="ChEBI" id="CHEBI:16240"/>
        <dbReference type="ChEBI" id="CHEBI:28938"/>
        <dbReference type="ChEBI" id="CHEBI:35179"/>
        <dbReference type="ChEBI" id="CHEBI:59871"/>
        <dbReference type="EC" id="1.4.3.3"/>
    </reaction>
    <physiologicalReaction direction="left-to-right" evidence="8">
        <dbReference type="Rhea" id="RHEA:21817"/>
    </physiologicalReaction>
</comment>
<feature type="non-terminal residue" evidence="11">
    <location>
        <position position="1"/>
    </location>
</feature>
<dbReference type="InterPro" id="IPR023209">
    <property type="entry name" value="DAO"/>
</dbReference>
<organism evidence="11 12">
    <name type="scientific">Coralloluteibacterium stylophorae</name>
    <dbReference type="NCBI Taxonomy" id="1776034"/>
    <lineage>
        <taxon>Bacteria</taxon>
        <taxon>Pseudomonadati</taxon>
        <taxon>Pseudomonadota</taxon>
        <taxon>Gammaproteobacteria</taxon>
        <taxon>Lysobacterales</taxon>
        <taxon>Lysobacteraceae</taxon>
        <taxon>Coralloluteibacterium</taxon>
    </lineage>
</organism>
<dbReference type="Proteomes" id="UP000675747">
    <property type="component" value="Unassembled WGS sequence"/>
</dbReference>
<dbReference type="GO" id="GO:0019478">
    <property type="term" value="P:D-amino acid catabolic process"/>
    <property type="evidence" value="ECO:0007669"/>
    <property type="project" value="TreeGrafter"/>
</dbReference>
<dbReference type="Gene3D" id="3.30.9.10">
    <property type="entry name" value="D-Amino Acid Oxidase, subunit A, domain 2"/>
    <property type="match status" value="1"/>
</dbReference>
<dbReference type="PANTHER" id="PTHR11530:SF11">
    <property type="entry name" value="D-ASPARTATE OXIDASE"/>
    <property type="match status" value="1"/>
</dbReference>
<accession>A0AAP2G003</accession>
<dbReference type="InterPro" id="IPR006311">
    <property type="entry name" value="TAT_signal"/>
</dbReference>
<evidence type="ECO:0000256" key="9">
    <source>
        <dbReference type="SAM" id="SignalP"/>
    </source>
</evidence>
<evidence type="ECO:0000256" key="1">
    <source>
        <dbReference type="ARBA" id="ARBA00001974"/>
    </source>
</evidence>
<evidence type="ECO:0000313" key="12">
    <source>
        <dbReference type="Proteomes" id="UP000675747"/>
    </source>
</evidence>
<dbReference type="RefSeq" id="WP_213173902.1">
    <property type="nucleotide sequence ID" value="NZ_JAGQFT020000014.1"/>
</dbReference>
<dbReference type="SUPFAM" id="SSF51971">
    <property type="entry name" value="Nucleotide-binding domain"/>
    <property type="match status" value="1"/>
</dbReference>
<dbReference type="Pfam" id="PF01266">
    <property type="entry name" value="DAO"/>
    <property type="match status" value="1"/>
</dbReference>
<gene>
    <name evidence="11" type="ORF">KB893_016505</name>
</gene>
<evidence type="ECO:0000256" key="3">
    <source>
        <dbReference type="ARBA" id="ARBA00022630"/>
    </source>
</evidence>
<protein>
    <recommendedName>
        <fullName evidence="7">D-amino-acid oxidase</fullName>
        <ecNumber evidence="6">1.4.3.3</ecNumber>
    </recommendedName>
</protein>
<evidence type="ECO:0000256" key="5">
    <source>
        <dbReference type="ARBA" id="ARBA00023002"/>
    </source>
</evidence>
<comment type="cofactor">
    <cofactor evidence="1">
        <name>FAD</name>
        <dbReference type="ChEBI" id="CHEBI:57692"/>
    </cofactor>
</comment>
<evidence type="ECO:0000259" key="10">
    <source>
        <dbReference type="Pfam" id="PF01266"/>
    </source>
</evidence>
<dbReference type="PROSITE" id="PS51318">
    <property type="entry name" value="TAT"/>
    <property type="match status" value="1"/>
</dbReference>